<sequence length="64" mass="7387">MDELLRGITLSETLDFLVLLGEFFLAVIMKKLNDKLERMTSKEGVQMDDVLSKLNKIQLWVDSN</sequence>
<comment type="caution">
    <text evidence="1">The sequence shown here is derived from an EMBL/GenBank/DDBJ whole genome shotgun (WGS) entry which is preliminary data.</text>
</comment>
<organism evidence="1 2">
    <name type="scientific">Roseofilum reptotaenium AO1-A</name>
    <dbReference type="NCBI Taxonomy" id="1925591"/>
    <lineage>
        <taxon>Bacteria</taxon>
        <taxon>Bacillati</taxon>
        <taxon>Cyanobacteriota</taxon>
        <taxon>Cyanophyceae</taxon>
        <taxon>Desertifilales</taxon>
        <taxon>Desertifilaceae</taxon>
        <taxon>Roseofilum</taxon>
    </lineage>
</organism>
<dbReference type="Proteomes" id="UP000183940">
    <property type="component" value="Unassembled WGS sequence"/>
</dbReference>
<protein>
    <submittedName>
        <fullName evidence="1">Uncharacterized protein</fullName>
    </submittedName>
</protein>
<proteinExistence type="predicted"/>
<dbReference type="EMBL" id="MLAW01000113">
    <property type="protein sequence ID" value="OJJ11389.1"/>
    <property type="molecule type" value="Genomic_DNA"/>
</dbReference>
<accession>A0A1L9QCB2</accession>
<evidence type="ECO:0000313" key="1">
    <source>
        <dbReference type="EMBL" id="OJJ11389.1"/>
    </source>
</evidence>
<keyword evidence="2" id="KW-1185">Reference proteome</keyword>
<reference evidence="1" key="1">
    <citation type="submission" date="2016-10" db="EMBL/GenBank/DDBJ databases">
        <title>CRISPR-Cas defence system in Roseofilum reptotaenium: evidence of a bacteriophage-cyanobacterium arms race in the coral black band disease.</title>
        <authorList>
            <person name="Buerger P."/>
            <person name="Wood-Charlson E.M."/>
            <person name="Weynberg K.D."/>
            <person name="Willis B."/>
            <person name="Van Oppen M.J."/>
        </authorList>
    </citation>
    <scope>NUCLEOTIDE SEQUENCE [LARGE SCALE GENOMIC DNA]</scope>
    <source>
        <strain evidence="1">AO1-A</strain>
    </source>
</reference>
<dbReference type="AlphaFoldDB" id="A0A1L9QCB2"/>
<gene>
    <name evidence="1" type="ORF">BI308_25855</name>
</gene>
<evidence type="ECO:0000313" key="2">
    <source>
        <dbReference type="Proteomes" id="UP000183940"/>
    </source>
</evidence>
<name>A0A1L9QCB2_9CYAN</name>